<keyword evidence="1" id="KW-0472">Membrane</keyword>
<dbReference type="Proteomes" id="UP000095392">
    <property type="component" value="Unassembled WGS sequence"/>
</dbReference>
<evidence type="ECO:0008006" key="4">
    <source>
        <dbReference type="Google" id="ProtNLM"/>
    </source>
</evidence>
<organism evidence="2 3">
    <name type="scientific">Alteromonas macleodii</name>
    <name type="common">Pseudoalteromonas macleodii</name>
    <dbReference type="NCBI Taxonomy" id="28108"/>
    <lineage>
        <taxon>Bacteria</taxon>
        <taxon>Pseudomonadati</taxon>
        <taxon>Pseudomonadota</taxon>
        <taxon>Gammaproteobacteria</taxon>
        <taxon>Alteromonadales</taxon>
        <taxon>Alteromonadaceae</taxon>
        <taxon>Alteromonas/Salinimonas group</taxon>
        <taxon>Alteromonas</taxon>
    </lineage>
</organism>
<evidence type="ECO:0000313" key="2">
    <source>
        <dbReference type="EMBL" id="OES23844.1"/>
    </source>
</evidence>
<proteinExistence type="predicted"/>
<keyword evidence="1" id="KW-0812">Transmembrane</keyword>
<gene>
    <name evidence="2" type="ORF">BFV95_4929</name>
</gene>
<name>A0AB36FN73_ALTMA</name>
<keyword evidence="1" id="KW-1133">Transmembrane helix</keyword>
<feature type="transmembrane region" description="Helical" evidence="1">
    <location>
        <begin position="21"/>
        <end position="41"/>
    </location>
</feature>
<evidence type="ECO:0000256" key="1">
    <source>
        <dbReference type="SAM" id="Phobius"/>
    </source>
</evidence>
<dbReference type="AlphaFoldDB" id="A0AB36FN73"/>
<comment type="caution">
    <text evidence="2">The sequence shown here is derived from an EMBL/GenBank/DDBJ whole genome shotgun (WGS) entry which is preliminary data.</text>
</comment>
<dbReference type="EMBL" id="MIPY01000076">
    <property type="protein sequence ID" value="OES23844.1"/>
    <property type="molecule type" value="Genomic_DNA"/>
</dbReference>
<protein>
    <recommendedName>
        <fullName evidence="4">Lipoprotein</fullName>
    </recommendedName>
</protein>
<sequence>MKPRCGFANPYTQLKKPTVAGGLRLISYITLISLTACRTSFSFM</sequence>
<keyword evidence="3" id="KW-1185">Reference proteome</keyword>
<reference evidence="2 3" key="1">
    <citation type="submission" date="2016-09" db="EMBL/GenBank/DDBJ databases">
        <title>Draft Genome Sequence of four Alteromonas macleodii strains isolated from copper coupons and grown long-term at elevated copper levels.</title>
        <authorList>
            <person name="Cusick K."/>
            <person name="Dale J."/>
            <person name="Little B."/>
            <person name="Biffinger J."/>
        </authorList>
    </citation>
    <scope>NUCLEOTIDE SEQUENCE [LARGE SCALE GENOMIC DNA]</scope>
    <source>
        <strain evidence="2 3">KCP01</strain>
    </source>
</reference>
<evidence type="ECO:0000313" key="3">
    <source>
        <dbReference type="Proteomes" id="UP000095392"/>
    </source>
</evidence>
<accession>A0AB36FN73</accession>